<dbReference type="GO" id="GO:0006631">
    <property type="term" value="P:fatty acid metabolic process"/>
    <property type="evidence" value="ECO:0007669"/>
    <property type="project" value="TreeGrafter"/>
</dbReference>
<feature type="domain" description="AMP-dependent synthetase/ligase" evidence="8">
    <location>
        <begin position="62"/>
        <end position="298"/>
    </location>
</feature>
<dbReference type="PANTHER" id="PTHR43201">
    <property type="entry name" value="ACYL-COA SYNTHETASE"/>
    <property type="match status" value="1"/>
</dbReference>
<evidence type="ECO:0000256" key="2">
    <source>
        <dbReference type="ARBA" id="ARBA00022598"/>
    </source>
</evidence>
<sequence length="307" mass="34262">MIRNEGEDKSENTKVCVVEKMTSSIKNQIEKQDHFTMIPKINLTSSYFHHSSSFQLINKTLSEQKRYTYKTFKDEVDNISASLLDLGFEKNDRFAVWLPNTSENVTISYAASKLGLIKVNINPAYVERELEYCINKVGCKGILLSPSVKSIDLLSIFLRLVPELNQRSLAAGELSAKSVPTLKYVILTGEQTSLPGTYSYVDLLKRGARLCHNKLTERQASVDPDSALAIFFTSGTTGQPKAATLTNFGVLNLVRAQWELLNPFYHRVCVPIPMFHIFAEISGVLNVAVGKCKVIFPAMLPDTLATM</sequence>
<keyword evidence="2" id="KW-0436">Ligase</keyword>
<evidence type="ECO:0000313" key="9">
    <source>
        <dbReference type="EMBL" id="CAF4190746.1"/>
    </source>
</evidence>
<dbReference type="EC" id="6.2.1.2" evidence="4"/>
<name>A0A820AC54_9BILA</name>
<dbReference type="Pfam" id="PF00501">
    <property type="entry name" value="AMP-binding"/>
    <property type="match status" value="1"/>
</dbReference>
<dbReference type="PANTHER" id="PTHR43201:SF5">
    <property type="entry name" value="MEDIUM-CHAIN ACYL-COA LIGASE ACSF2, MITOCHONDRIAL"/>
    <property type="match status" value="1"/>
</dbReference>
<evidence type="ECO:0000256" key="5">
    <source>
        <dbReference type="ARBA" id="ARBA00039638"/>
    </source>
</evidence>
<evidence type="ECO:0000256" key="1">
    <source>
        <dbReference type="ARBA" id="ARBA00006432"/>
    </source>
</evidence>
<accession>A0A820AC54</accession>
<dbReference type="InterPro" id="IPR000873">
    <property type="entry name" value="AMP-dep_synth/lig_dom"/>
</dbReference>
<reference evidence="9" key="1">
    <citation type="submission" date="2021-02" db="EMBL/GenBank/DDBJ databases">
        <authorList>
            <person name="Nowell W R."/>
        </authorList>
    </citation>
    <scope>NUCLEOTIDE SEQUENCE</scope>
</reference>
<comment type="catalytic activity">
    <reaction evidence="6">
        <text>octanoate + ATP + CoA = octanoyl-CoA + AMP + diphosphate</text>
        <dbReference type="Rhea" id="RHEA:33631"/>
        <dbReference type="ChEBI" id="CHEBI:25646"/>
        <dbReference type="ChEBI" id="CHEBI:30616"/>
        <dbReference type="ChEBI" id="CHEBI:33019"/>
        <dbReference type="ChEBI" id="CHEBI:57287"/>
        <dbReference type="ChEBI" id="CHEBI:57386"/>
        <dbReference type="ChEBI" id="CHEBI:456215"/>
    </reaction>
</comment>
<evidence type="ECO:0000313" key="10">
    <source>
        <dbReference type="Proteomes" id="UP000663844"/>
    </source>
</evidence>
<dbReference type="GO" id="GO:0031956">
    <property type="term" value="F:medium-chain fatty acid-CoA ligase activity"/>
    <property type="evidence" value="ECO:0007669"/>
    <property type="project" value="UniProtKB-EC"/>
</dbReference>
<evidence type="ECO:0000256" key="3">
    <source>
        <dbReference type="ARBA" id="ARBA00037247"/>
    </source>
</evidence>
<dbReference type="SUPFAM" id="SSF56801">
    <property type="entry name" value="Acetyl-CoA synthetase-like"/>
    <property type="match status" value="1"/>
</dbReference>
<dbReference type="Proteomes" id="UP000663844">
    <property type="component" value="Unassembled WGS sequence"/>
</dbReference>
<protein>
    <recommendedName>
        <fullName evidence="5">Medium-chain acyl-CoA ligase ACSF2, mitochondrial</fullName>
        <ecNumber evidence="4">6.2.1.2</ecNumber>
    </recommendedName>
</protein>
<evidence type="ECO:0000256" key="7">
    <source>
        <dbReference type="ARBA" id="ARBA00048277"/>
    </source>
</evidence>
<evidence type="ECO:0000259" key="8">
    <source>
        <dbReference type="Pfam" id="PF00501"/>
    </source>
</evidence>
<comment type="caution">
    <text evidence="9">The sequence shown here is derived from an EMBL/GenBank/DDBJ whole genome shotgun (WGS) entry which is preliminary data.</text>
</comment>
<evidence type="ECO:0000256" key="4">
    <source>
        <dbReference type="ARBA" id="ARBA00039009"/>
    </source>
</evidence>
<comment type="similarity">
    <text evidence="1">Belongs to the ATP-dependent AMP-binding enzyme family.</text>
</comment>
<comment type="catalytic activity">
    <reaction evidence="7">
        <text>a medium-chain fatty acid + ATP + CoA = a medium-chain fatty acyl-CoA + AMP + diphosphate</text>
        <dbReference type="Rhea" id="RHEA:48340"/>
        <dbReference type="ChEBI" id="CHEBI:30616"/>
        <dbReference type="ChEBI" id="CHEBI:33019"/>
        <dbReference type="ChEBI" id="CHEBI:57287"/>
        <dbReference type="ChEBI" id="CHEBI:59558"/>
        <dbReference type="ChEBI" id="CHEBI:90546"/>
        <dbReference type="ChEBI" id="CHEBI:456215"/>
        <dbReference type="EC" id="6.2.1.2"/>
    </reaction>
</comment>
<dbReference type="AlphaFoldDB" id="A0A820AC54"/>
<feature type="non-terminal residue" evidence="9">
    <location>
        <position position="307"/>
    </location>
</feature>
<dbReference type="InterPro" id="IPR020845">
    <property type="entry name" value="AMP-binding_CS"/>
</dbReference>
<dbReference type="Gene3D" id="3.40.50.980">
    <property type="match status" value="2"/>
</dbReference>
<organism evidence="9 10">
    <name type="scientific">Adineta steineri</name>
    <dbReference type="NCBI Taxonomy" id="433720"/>
    <lineage>
        <taxon>Eukaryota</taxon>
        <taxon>Metazoa</taxon>
        <taxon>Spiralia</taxon>
        <taxon>Gnathifera</taxon>
        <taxon>Rotifera</taxon>
        <taxon>Eurotatoria</taxon>
        <taxon>Bdelloidea</taxon>
        <taxon>Adinetida</taxon>
        <taxon>Adinetidae</taxon>
        <taxon>Adineta</taxon>
    </lineage>
</organism>
<dbReference type="EMBL" id="CAJOAZ010008755">
    <property type="protein sequence ID" value="CAF4190746.1"/>
    <property type="molecule type" value="Genomic_DNA"/>
</dbReference>
<proteinExistence type="inferred from homology"/>
<evidence type="ECO:0000256" key="6">
    <source>
        <dbReference type="ARBA" id="ARBA00047319"/>
    </source>
</evidence>
<dbReference type="PROSITE" id="PS00455">
    <property type="entry name" value="AMP_BINDING"/>
    <property type="match status" value="1"/>
</dbReference>
<comment type="function">
    <text evidence="3">Acyl-CoA synthases catalyze the initial reaction in fatty acid metabolism, by forming a thioester with CoA. Has some preference toward medium-chain substrates. Plays a role in adipocyte differentiation.</text>
</comment>
<gene>
    <name evidence="9" type="ORF">OXD698_LOCUS40270</name>
</gene>